<evidence type="ECO:0008006" key="3">
    <source>
        <dbReference type="Google" id="ProtNLM"/>
    </source>
</evidence>
<dbReference type="AlphaFoldDB" id="A0A4S2Q3K4"/>
<dbReference type="GO" id="GO:0015643">
    <property type="term" value="F:toxic substance binding"/>
    <property type="evidence" value="ECO:0007669"/>
    <property type="project" value="InterPro"/>
</dbReference>
<accession>A0A4S2Q3K4</accession>
<dbReference type="GO" id="GO:0006355">
    <property type="term" value="P:regulation of DNA-templated transcription"/>
    <property type="evidence" value="ECO:0007669"/>
    <property type="project" value="InterPro"/>
</dbReference>
<sequence>MLEDTEISIRIRTNRALKQKAANELKLMGLTVSDAIRMYLHFIATEKKLPAELKHNAMLISVAKEKRVSTK</sequence>
<dbReference type="InterPro" id="IPR026262">
    <property type="entry name" value="DinJ"/>
</dbReference>
<evidence type="ECO:0000313" key="1">
    <source>
        <dbReference type="EMBL" id="THA11118.1"/>
    </source>
</evidence>
<organism evidence="1 2">
    <name type="scientific">Rodentibacter pneumotropicus</name>
    <dbReference type="NCBI Taxonomy" id="758"/>
    <lineage>
        <taxon>Bacteria</taxon>
        <taxon>Pseudomonadati</taxon>
        <taxon>Pseudomonadota</taxon>
        <taxon>Gammaproteobacteria</taxon>
        <taxon>Pasteurellales</taxon>
        <taxon>Pasteurellaceae</taxon>
        <taxon>Rodentibacter</taxon>
    </lineage>
</organism>
<dbReference type="RefSeq" id="WP_136125805.1">
    <property type="nucleotide sequence ID" value="NZ_QXNG01000147.1"/>
</dbReference>
<dbReference type="Pfam" id="PF04221">
    <property type="entry name" value="RelB"/>
    <property type="match status" value="1"/>
</dbReference>
<protein>
    <recommendedName>
        <fullName evidence="3">Type II toxin-antitoxin system RelB/DinJ family antitoxin</fullName>
    </recommendedName>
</protein>
<evidence type="ECO:0000313" key="2">
    <source>
        <dbReference type="Proteomes" id="UP000310576"/>
    </source>
</evidence>
<dbReference type="InterPro" id="IPR007337">
    <property type="entry name" value="RelB/DinJ"/>
</dbReference>
<dbReference type="GO" id="GO:0000987">
    <property type="term" value="F:cis-regulatory region sequence-specific DNA binding"/>
    <property type="evidence" value="ECO:0007669"/>
    <property type="project" value="InterPro"/>
</dbReference>
<dbReference type="GO" id="GO:0044010">
    <property type="term" value="P:single-species biofilm formation"/>
    <property type="evidence" value="ECO:0007669"/>
    <property type="project" value="InterPro"/>
</dbReference>
<gene>
    <name evidence="1" type="ORF">D3M76_11555</name>
</gene>
<dbReference type="PIRSF" id="PIRSF003108">
    <property type="entry name" value="DinJ"/>
    <property type="match status" value="1"/>
</dbReference>
<name>A0A4S2Q3K4_9PAST</name>
<dbReference type="InterPro" id="IPR013321">
    <property type="entry name" value="Arc_rbn_hlx_hlx"/>
</dbReference>
<reference evidence="1 2" key="1">
    <citation type="journal article" date="2019" name="Vet. Microbiol.">
        <title>Development of multi locus sequence typing (MLST) of Rodentibacter pneumotropicus.</title>
        <authorList>
            <person name="Adhikary S."/>
            <person name="Bisgaard M."/>
            <person name="Boot R."/>
            <person name="Benga L."/>
            <person name="Nicklas W."/>
            <person name="Christensen H."/>
        </authorList>
    </citation>
    <scope>NUCLEOTIDE SEQUENCE [LARGE SCALE GENOMIC DNA]</scope>
    <source>
        <strain evidence="1 2">1596_07</strain>
    </source>
</reference>
<dbReference type="Gene3D" id="1.10.1220.10">
    <property type="entry name" value="Met repressor-like"/>
    <property type="match status" value="1"/>
</dbReference>
<dbReference type="EMBL" id="QXNG01000147">
    <property type="protein sequence ID" value="THA11118.1"/>
    <property type="molecule type" value="Genomic_DNA"/>
</dbReference>
<dbReference type="Proteomes" id="UP000310576">
    <property type="component" value="Unassembled WGS sequence"/>
</dbReference>
<proteinExistence type="predicted"/>
<comment type="caution">
    <text evidence="1">The sequence shown here is derived from an EMBL/GenBank/DDBJ whole genome shotgun (WGS) entry which is preliminary data.</text>
</comment>